<dbReference type="Proteomes" id="UP000257200">
    <property type="component" value="Unplaced"/>
</dbReference>
<keyword evidence="3" id="KW-1185">Reference proteome</keyword>
<proteinExistence type="predicted"/>
<name>A0A3Q1FZI4_9TELE</name>
<dbReference type="AlphaFoldDB" id="A0A3Q1FZI4"/>
<accession>A0A3Q1FZI4</accession>
<evidence type="ECO:0000256" key="1">
    <source>
        <dbReference type="SAM" id="Phobius"/>
    </source>
</evidence>
<evidence type="ECO:0000313" key="2">
    <source>
        <dbReference type="Ensembl" id="ENSAPOP00000021879.1"/>
    </source>
</evidence>
<keyword evidence="1" id="KW-1133">Transmembrane helix</keyword>
<feature type="transmembrane region" description="Helical" evidence="1">
    <location>
        <begin position="6"/>
        <end position="28"/>
    </location>
</feature>
<sequence length="63" mass="7210">LNPDSVSAYRVFVRLSAAPLTFISVFVSPDEREAVQKKTFTKWQFVGVFVTFLFTVNSFFTLI</sequence>
<dbReference type="InParanoid" id="A0A3Q1FZI4"/>
<reference evidence="2" key="1">
    <citation type="submission" date="2025-08" db="UniProtKB">
        <authorList>
            <consortium name="Ensembl"/>
        </authorList>
    </citation>
    <scope>IDENTIFICATION</scope>
</reference>
<keyword evidence="1" id="KW-0472">Membrane</keyword>
<organism evidence="2 3">
    <name type="scientific">Acanthochromis polyacanthus</name>
    <name type="common">spiny chromis</name>
    <dbReference type="NCBI Taxonomy" id="80966"/>
    <lineage>
        <taxon>Eukaryota</taxon>
        <taxon>Metazoa</taxon>
        <taxon>Chordata</taxon>
        <taxon>Craniata</taxon>
        <taxon>Vertebrata</taxon>
        <taxon>Euteleostomi</taxon>
        <taxon>Actinopterygii</taxon>
        <taxon>Neopterygii</taxon>
        <taxon>Teleostei</taxon>
        <taxon>Neoteleostei</taxon>
        <taxon>Acanthomorphata</taxon>
        <taxon>Ovalentaria</taxon>
        <taxon>Pomacentridae</taxon>
        <taxon>Acanthochromis</taxon>
    </lineage>
</organism>
<evidence type="ECO:0000313" key="3">
    <source>
        <dbReference type="Proteomes" id="UP000257200"/>
    </source>
</evidence>
<feature type="transmembrane region" description="Helical" evidence="1">
    <location>
        <begin position="40"/>
        <end position="60"/>
    </location>
</feature>
<dbReference type="Ensembl" id="ENSAPOT00000015178.1">
    <property type="protein sequence ID" value="ENSAPOP00000021879.1"/>
    <property type="gene ID" value="ENSAPOG00000002722.1"/>
</dbReference>
<keyword evidence="1" id="KW-0812">Transmembrane</keyword>
<reference evidence="2" key="2">
    <citation type="submission" date="2025-09" db="UniProtKB">
        <authorList>
            <consortium name="Ensembl"/>
        </authorList>
    </citation>
    <scope>IDENTIFICATION</scope>
</reference>
<protein>
    <submittedName>
        <fullName evidence="2">Uncharacterized protein</fullName>
    </submittedName>
</protein>